<comment type="caution">
    <text evidence="1">The sequence shown here is derived from an EMBL/GenBank/DDBJ whole genome shotgun (WGS) entry which is preliminary data.</text>
</comment>
<organism evidence="1 2">
    <name type="scientific">Clydaea vesicula</name>
    <dbReference type="NCBI Taxonomy" id="447962"/>
    <lineage>
        <taxon>Eukaryota</taxon>
        <taxon>Fungi</taxon>
        <taxon>Fungi incertae sedis</taxon>
        <taxon>Chytridiomycota</taxon>
        <taxon>Chytridiomycota incertae sedis</taxon>
        <taxon>Chytridiomycetes</taxon>
        <taxon>Lobulomycetales</taxon>
        <taxon>Lobulomycetaceae</taxon>
        <taxon>Clydaea</taxon>
    </lineage>
</organism>
<dbReference type="AlphaFoldDB" id="A0AAD5TZX7"/>
<proteinExistence type="predicted"/>
<evidence type="ECO:0008006" key="3">
    <source>
        <dbReference type="Google" id="ProtNLM"/>
    </source>
</evidence>
<evidence type="ECO:0000313" key="2">
    <source>
        <dbReference type="Proteomes" id="UP001211065"/>
    </source>
</evidence>
<dbReference type="EMBL" id="JADGJW010000971">
    <property type="protein sequence ID" value="KAJ3208894.1"/>
    <property type="molecule type" value="Genomic_DNA"/>
</dbReference>
<protein>
    <recommendedName>
        <fullName evidence="3">N-acetyltransferase domain-containing protein</fullName>
    </recommendedName>
</protein>
<dbReference type="Gene3D" id="3.40.630.30">
    <property type="match status" value="1"/>
</dbReference>
<sequence>MIRTATFHDVPFIVSNIYNNLVLTSKAIPEIKATTSTAKQQQWFPLDKKRDPRYPLTVFTVNDNIVGFAILEKFHPRSAYSITAELSIFEMQGYPTYQVTESLLKDVIIRAKILDFFSIIGKEKNKHFEFSLLMQKKFLFHHLVHVFDDDDKTLNIYKNHGFEIKGKLTKCLEKLGTPYNVHFLQLIL</sequence>
<name>A0AAD5TZX7_9FUNG</name>
<gene>
    <name evidence="1" type="ORF">HK099_008633</name>
</gene>
<accession>A0AAD5TZX7</accession>
<evidence type="ECO:0000313" key="1">
    <source>
        <dbReference type="EMBL" id="KAJ3208894.1"/>
    </source>
</evidence>
<keyword evidence="2" id="KW-1185">Reference proteome</keyword>
<reference evidence="1" key="1">
    <citation type="submission" date="2020-05" db="EMBL/GenBank/DDBJ databases">
        <title>Phylogenomic resolution of chytrid fungi.</title>
        <authorList>
            <person name="Stajich J.E."/>
            <person name="Amses K."/>
            <person name="Simmons R."/>
            <person name="Seto K."/>
            <person name="Myers J."/>
            <person name="Bonds A."/>
            <person name="Quandt C.A."/>
            <person name="Barry K."/>
            <person name="Liu P."/>
            <person name="Grigoriev I."/>
            <person name="Longcore J.E."/>
            <person name="James T.Y."/>
        </authorList>
    </citation>
    <scope>NUCLEOTIDE SEQUENCE</scope>
    <source>
        <strain evidence="1">JEL0476</strain>
    </source>
</reference>
<dbReference type="Proteomes" id="UP001211065">
    <property type="component" value="Unassembled WGS sequence"/>
</dbReference>